<keyword evidence="2" id="KW-1185">Reference proteome</keyword>
<accession>A0ABU8NHM0</accession>
<gene>
    <name evidence="1" type="ORF">WAE58_04525</name>
</gene>
<organism evidence="1 2">
    <name type="scientific">Pedobacter panaciterrae</name>
    <dbReference type="NCBI Taxonomy" id="363849"/>
    <lineage>
        <taxon>Bacteria</taxon>
        <taxon>Pseudomonadati</taxon>
        <taxon>Bacteroidota</taxon>
        <taxon>Sphingobacteriia</taxon>
        <taxon>Sphingobacteriales</taxon>
        <taxon>Sphingobacteriaceae</taxon>
        <taxon>Pedobacter</taxon>
    </lineage>
</organism>
<protein>
    <submittedName>
        <fullName evidence="1">Uncharacterized protein</fullName>
    </submittedName>
</protein>
<dbReference type="RefSeq" id="WP_337715477.1">
    <property type="nucleotide sequence ID" value="NZ_JBBEUB010000001.1"/>
</dbReference>
<dbReference type="EMBL" id="JBBEUB010000001">
    <property type="protein sequence ID" value="MEJ2901672.1"/>
    <property type="molecule type" value="Genomic_DNA"/>
</dbReference>
<sequence>MSLSDNPSKFKHVHISKVEAGVTLVNLGTLLEVEEHSLHYCLIVERMSQKQVIKFDKDTLLVVE</sequence>
<evidence type="ECO:0000313" key="1">
    <source>
        <dbReference type="EMBL" id="MEJ2901672.1"/>
    </source>
</evidence>
<dbReference type="Proteomes" id="UP001378956">
    <property type="component" value="Unassembled WGS sequence"/>
</dbReference>
<reference evidence="1 2" key="1">
    <citation type="submission" date="2024-03" db="EMBL/GenBank/DDBJ databases">
        <title>Sequence of Lycoming College Course Isolates.</title>
        <authorList>
            <person name="Plotts O."/>
            <person name="Newman J."/>
        </authorList>
    </citation>
    <scope>NUCLEOTIDE SEQUENCE [LARGE SCALE GENOMIC DNA]</scope>
    <source>
        <strain evidence="1 2">CJB-3</strain>
    </source>
</reference>
<evidence type="ECO:0000313" key="2">
    <source>
        <dbReference type="Proteomes" id="UP001378956"/>
    </source>
</evidence>
<proteinExistence type="predicted"/>
<name>A0ABU8NHM0_9SPHI</name>
<comment type="caution">
    <text evidence="1">The sequence shown here is derived from an EMBL/GenBank/DDBJ whole genome shotgun (WGS) entry which is preliminary data.</text>
</comment>